<dbReference type="GeneID" id="91282376"/>
<feature type="region of interest" description="Disordered" evidence="1">
    <location>
        <begin position="1007"/>
        <end position="1056"/>
    </location>
</feature>
<gene>
    <name evidence="3" type="ORF">DWG14_03455</name>
</gene>
<feature type="compositionally biased region" description="Pro residues" evidence="1">
    <location>
        <begin position="1040"/>
        <end position="1055"/>
    </location>
</feature>
<dbReference type="AlphaFoldDB" id="A0AAI8L0I3"/>
<protein>
    <recommendedName>
        <fullName evidence="2">Swt1-like HEPN domain-containing protein</fullName>
    </recommendedName>
</protein>
<organism evidence="3 4">
    <name type="scientific">Streptomyces griseorubiginosus</name>
    <dbReference type="NCBI Taxonomy" id="67304"/>
    <lineage>
        <taxon>Bacteria</taxon>
        <taxon>Bacillati</taxon>
        <taxon>Actinomycetota</taxon>
        <taxon>Actinomycetes</taxon>
        <taxon>Kitasatosporales</taxon>
        <taxon>Streptomycetaceae</taxon>
        <taxon>Streptomyces</taxon>
    </lineage>
</organism>
<dbReference type="InterPro" id="IPR007555">
    <property type="entry name" value="DUF499"/>
</dbReference>
<evidence type="ECO:0000313" key="4">
    <source>
        <dbReference type="Proteomes" id="UP000265765"/>
    </source>
</evidence>
<sequence length="1131" mass="126072">MAVNNRDRVYRMIDILGEGLLPFLEREMVKRQGEGWFQDAEEEARSQGRQIGRQDPQFLLNLLQRYWGTYFRHQLPASARGFASEMNAVRNQWAHGEKFTADDTLRALDTAERLLRAVHADTALVEEVRESRQTLHRQVTEEETKKAARRARAVPSVAAEGLRPWRDVLTPHPDVARGDFNASEFAADLWRVARGEGATEYTEPEEFFQRTYLTEGLEELLSKSLRRISGDPNAAPVINLQTNFGGGKTHSMMALYHLYAPGLQVNRLPQDLQELIAAAPGGGLPGGTVHRAVLVGNELGIGQPDVKSDGTVVNTMWGQLAWGLGKRQAYEIIAEADRTSTSPGTALLQDLIAAYAPCVILIDEWVQYAGPLLGNDNLTAGSFETHFSFAQSLTEAVASVDGAQLLVSIPASATGEISDADQYDIGGENNRTALERLLNVVHRKADTWRPASSDESFEIVRRRLFQTATSEVQAEINKVARLYTQFYGTEKREFPAGCDTMDYERRIKSTYPIHPELFARLYEDWSTLPKFQRTRGVLRLMSNVIHVLWRDQNQSPMIMPGDVPIHDTRVNQELTYYLEDSWKPIIDTDVDGPDSTPASVDAEKPVLGQRGMSRRVARTVFMGSAPRVHAARKGLSEPHIRLGMAIPGEPLGNFRTALNALADRSTYLYGDGERHWYDTHANITRTAKDEANKLLDDVDKVWADVVRRLSVVQGVRGQFDAVHAAPLPASDIPDNDRARLVLLHPRFTHRSAKDVPDTEALHFAQEALDQYRSGTRQHRNALVFLAPDRKEIDEVAEAVREYLGWKQVLTQHVQLDLTENQRTQARTRMEKADETVNLRLGKAYRWVLVPEQVPGAKIEWVNFKVDLQAIDDAAIQVGDRLKRQGMLYVQQAPAVLHQRIVDALGQEWNRDGHISVGRLWELHTKYPYMNRLRDRSVLDQGVEDVLSHITWETDGFALATGHDPATGRYLGLVLPCRNVSFGQITDSTLLVRADLAVAQEAADLAAAAAQQQEPADQDEDGENGTSASGQGTGGASVTPRPAPGGPVPAPTPLPRVPTRFYAHARLDTEQYSKYGTKYAFEILQHLQAVGADVEITVEIQATAPGGFPADKVRTLTENANTLKLQAQFEEE</sequence>
<dbReference type="Proteomes" id="UP000265765">
    <property type="component" value="Chromosome"/>
</dbReference>
<evidence type="ECO:0000313" key="3">
    <source>
        <dbReference type="EMBL" id="AYC39222.1"/>
    </source>
</evidence>
<dbReference type="RefSeq" id="WP_120051255.1">
    <property type="nucleotide sequence ID" value="NZ_CP032427.1"/>
</dbReference>
<dbReference type="InterPro" id="IPR041650">
    <property type="entry name" value="HEPN_Swt1"/>
</dbReference>
<dbReference type="EMBL" id="CP032427">
    <property type="protein sequence ID" value="AYC39222.1"/>
    <property type="molecule type" value="Genomic_DNA"/>
</dbReference>
<dbReference type="Pfam" id="PF04465">
    <property type="entry name" value="DUF499"/>
    <property type="match status" value="1"/>
</dbReference>
<feature type="domain" description="Swt1-like HEPN" evidence="2">
    <location>
        <begin position="11"/>
        <end position="118"/>
    </location>
</feature>
<feature type="compositionally biased region" description="Low complexity" evidence="1">
    <location>
        <begin position="1024"/>
        <end position="1039"/>
    </location>
</feature>
<name>A0AAI8L0I3_9ACTN</name>
<dbReference type="KEGG" id="sge:DWG14_03455"/>
<accession>A0AAI8L0I3</accession>
<dbReference type="Pfam" id="PF18731">
    <property type="entry name" value="HEPN_Swt1"/>
    <property type="match status" value="1"/>
</dbReference>
<evidence type="ECO:0000256" key="1">
    <source>
        <dbReference type="SAM" id="MobiDB-lite"/>
    </source>
</evidence>
<evidence type="ECO:0000259" key="2">
    <source>
        <dbReference type="Pfam" id="PF18731"/>
    </source>
</evidence>
<proteinExistence type="predicted"/>
<reference evidence="3 4" key="1">
    <citation type="submission" date="2018-09" db="EMBL/GenBank/DDBJ databases">
        <title>Production of Trimethoprim by Streptomyces sp. 3E-1.</title>
        <authorList>
            <person name="Kang H.J."/>
            <person name="Kim S.B."/>
        </authorList>
    </citation>
    <scope>NUCLEOTIDE SEQUENCE [LARGE SCALE GENOMIC DNA]</scope>
    <source>
        <strain evidence="3 4">3E-1</strain>
    </source>
</reference>